<organism evidence="1 2">
    <name type="scientific">Gluconobacter japonicus</name>
    <dbReference type="NCBI Taxonomy" id="376620"/>
    <lineage>
        <taxon>Bacteria</taxon>
        <taxon>Pseudomonadati</taxon>
        <taxon>Pseudomonadota</taxon>
        <taxon>Alphaproteobacteria</taxon>
        <taxon>Acetobacterales</taxon>
        <taxon>Acetobacteraceae</taxon>
        <taxon>Gluconobacter</taxon>
    </lineage>
</organism>
<gene>
    <name evidence="1" type="ORF">HKD32_14290</name>
</gene>
<dbReference type="EMBL" id="JABCQN010000010">
    <property type="protein sequence ID" value="MBF0871993.1"/>
    <property type="molecule type" value="Genomic_DNA"/>
</dbReference>
<sequence length="109" mass="12332">MAGIGRPQERILCISESEREGLERTQSVLPLGLGYLEGVTHDYVRHGTTPLFAALDIANGQVLTQCRFRHRHQEFLGFLEHIEAKVPPDLDVHLVIDNYAAHKHPKVRT</sequence>
<reference evidence="1" key="2">
    <citation type="submission" date="2020-11" db="EMBL/GenBank/DDBJ databases">
        <title>Description of novel Gluconobacter species.</title>
        <authorList>
            <person name="Cleenwerck I."/>
            <person name="Cnockaert M."/>
            <person name="Borremans W."/>
            <person name="Wieme A.D."/>
            <person name="De Vuyst L."/>
            <person name="Vandamme P."/>
        </authorList>
    </citation>
    <scope>NUCLEOTIDE SEQUENCE</scope>
    <source>
        <strain evidence="1">R71697</strain>
    </source>
</reference>
<protein>
    <recommendedName>
        <fullName evidence="3">Tc1-like transposase DDE domain-containing protein</fullName>
    </recommendedName>
</protein>
<name>A0A9Q2FTB9_GLUJA</name>
<evidence type="ECO:0000313" key="1">
    <source>
        <dbReference type="EMBL" id="MBF0871993.1"/>
    </source>
</evidence>
<dbReference type="AlphaFoldDB" id="A0A9Q2FTB9"/>
<dbReference type="Proteomes" id="UP000661006">
    <property type="component" value="Unassembled WGS sequence"/>
</dbReference>
<reference evidence="1" key="1">
    <citation type="submission" date="2020-04" db="EMBL/GenBank/DDBJ databases">
        <authorList>
            <person name="Sombolestani A."/>
        </authorList>
    </citation>
    <scope>NUCLEOTIDE SEQUENCE</scope>
    <source>
        <strain evidence="1">R71697</strain>
    </source>
</reference>
<comment type="caution">
    <text evidence="1">The sequence shown here is derived from an EMBL/GenBank/DDBJ whole genome shotgun (WGS) entry which is preliminary data.</text>
</comment>
<accession>A0A9Q2FTB9</accession>
<evidence type="ECO:0008006" key="3">
    <source>
        <dbReference type="Google" id="ProtNLM"/>
    </source>
</evidence>
<proteinExistence type="predicted"/>
<evidence type="ECO:0000313" key="2">
    <source>
        <dbReference type="Proteomes" id="UP000661006"/>
    </source>
</evidence>